<reference evidence="2 3" key="1">
    <citation type="journal article" date="2015" name="Sci. Rep.">
        <title>Unraveling adaptation of Pontibacter korlensis to radiation and infertility in desert through complete genome and comparative transcriptomic analysis.</title>
        <authorList>
            <person name="Dai J."/>
            <person name="Dai W."/>
            <person name="Qiu C."/>
            <person name="Yang Z."/>
            <person name="Zhang Y."/>
            <person name="Zhou M."/>
            <person name="Zhang L."/>
            <person name="Fang C."/>
            <person name="Gao Q."/>
            <person name="Yang Q."/>
            <person name="Li X."/>
            <person name="Wang Z."/>
            <person name="Wang Z."/>
            <person name="Jia Z."/>
            <person name="Chen X."/>
        </authorList>
    </citation>
    <scope>NUCLEOTIDE SEQUENCE [LARGE SCALE GENOMIC DNA]</scope>
    <source>
        <strain evidence="2 3">X14-1T</strain>
    </source>
</reference>
<name>A0A0E3ZG59_9BACT</name>
<sequence length="194" mass="21698">MRQFASLLVLGLAMGACETVAEVEPKQEEQDTPAVVYTIKKGSHYSDKNGLKQVTTSSLKFEVTFDNSAVYTTVVANNQADINKLYGLSDCNSSHHVNSARFGWRWYNNRLELLAYTYLNKQWDYKLLGSVPIGEAVVCELRMEDGKYVFVLNGNEVEMPRACQGAGAGYQLYPYFGGDETAPRDITITIKELN</sequence>
<dbReference type="PATRIC" id="fig|400092.3.peg.4112"/>
<feature type="chain" id="PRO_5002416997" description="Lipoprotein" evidence="1">
    <location>
        <begin position="22"/>
        <end position="194"/>
    </location>
</feature>
<dbReference type="HOGENOM" id="CLU_1401345_0_0_10"/>
<gene>
    <name evidence="2" type="ORF">PKOR_18780</name>
</gene>
<accession>A0A0E3ZG59</accession>
<dbReference type="Proteomes" id="UP000033109">
    <property type="component" value="Chromosome"/>
</dbReference>
<keyword evidence="1" id="KW-0732">Signal</keyword>
<keyword evidence="3" id="KW-1185">Reference proteome</keyword>
<evidence type="ECO:0000313" key="2">
    <source>
        <dbReference type="EMBL" id="AKD04768.1"/>
    </source>
</evidence>
<proteinExistence type="predicted"/>
<dbReference type="EMBL" id="CP009621">
    <property type="protein sequence ID" value="AKD04768.1"/>
    <property type="molecule type" value="Genomic_DNA"/>
</dbReference>
<feature type="signal peptide" evidence="1">
    <location>
        <begin position="1"/>
        <end position="21"/>
    </location>
</feature>
<dbReference type="PROSITE" id="PS51257">
    <property type="entry name" value="PROKAR_LIPOPROTEIN"/>
    <property type="match status" value="1"/>
</dbReference>
<protein>
    <recommendedName>
        <fullName evidence="4">Lipoprotein</fullName>
    </recommendedName>
</protein>
<dbReference type="AlphaFoldDB" id="A0A0E3ZG59"/>
<dbReference type="KEGG" id="pko:PKOR_18780"/>
<dbReference type="STRING" id="400092.PKOR_18780"/>
<evidence type="ECO:0000256" key="1">
    <source>
        <dbReference type="SAM" id="SignalP"/>
    </source>
</evidence>
<evidence type="ECO:0008006" key="4">
    <source>
        <dbReference type="Google" id="ProtNLM"/>
    </source>
</evidence>
<organism evidence="2 3">
    <name type="scientific">Pontibacter korlensis</name>
    <dbReference type="NCBI Taxonomy" id="400092"/>
    <lineage>
        <taxon>Bacteria</taxon>
        <taxon>Pseudomonadati</taxon>
        <taxon>Bacteroidota</taxon>
        <taxon>Cytophagia</taxon>
        <taxon>Cytophagales</taxon>
        <taxon>Hymenobacteraceae</taxon>
        <taxon>Pontibacter</taxon>
    </lineage>
</organism>
<evidence type="ECO:0000313" key="3">
    <source>
        <dbReference type="Proteomes" id="UP000033109"/>
    </source>
</evidence>